<proteinExistence type="predicted"/>
<accession>A0A455T5J0</accession>
<evidence type="ECO:0000313" key="1">
    <source>
        <dbReference type="EMBL" id="BBH92754.1"/>
    </source>
</evidence>
<reference evidence="1" key="1">
    <citation type="submission" date="2018-12" db="EMBL/GenBank/DDBJ databases">
        <title>Novel natural products biosynthetic potential of the class Ktedonobacteria.</title>
        <authorList>
            <person name="Zheng Y."/>
            <person name="Saitou A."/>
            <person name="Wang C.M."/>
            <person name="Toyoda A."/>
            <person name="Minakuchi Y."/>
            <person name="Sekiguchi Y."/>
            <person name="Ueda K."/>
            <person name="Takano H."/>
            <person name="Sakai Y."/>
            <person name="Yokota A."/>
            <person name="Yabe S."/>
        </authorList>
    </citation>
    <scope>NUCLEOTIDE SEQUENCE</scope>
    <source>
        <strain evidence="1">A3-2</strain>
    </source>
</reference>
<organism evidence="1">
    <name type="scientific">Thermogemmatispora argillosa</name>
    <dbReference type="NCBI Taxonomy" id="2045280"/>
    <lineage>
        <taxon>Bacteria</taxon>
        <taxon>Bacillati</taxon>
        <taxon>Chloroflexota</taxon>
        <taxon>Ktedonobacteria</taxon>
        <taxon>Thermogemmatisporales</taxon>
        <taxon>Thermogemmatisporaceae</taxon>
        <taxon>Thermogemmatispora</taxon>
    </lineage>
</organism>
<name>A0A455T5J0_9CHLR</name>
<sequence>MTFSSPFTTVSSHSFLPDRAEAAEAIAAKMKTLVAWRLSVWLSITRLTGLRDSLRRVDMLIGSVGWFFTVSL</sequence>
<dbReference type="AlphaFoldDB" id="A0A455T5J0"/>
<dbReference type="EMBL" id="AP019377">
    <property type="protein sequence ID" value="BBH92754.1"/>
    <property type="molecule type" value="Genomic_DNA"/>
</dbReference>
<protein>
    <submittedName>
        <fullName evidence="1">Uncharacterized protein</fullName>
    </submittedName>
</protein>
<gene>
    <name evidence="1" type="ORF">KTA_09530</name>
</gene>